<protein>
    <submittedName>
        <fullName evidence="6">Transcriptional repressor</fullName>
    </submittedName>
</protein>
<dbReference type="PROSITE" id="PS00678">
    <property type="entry name" value="WD_REPEATS_1"/>
    <property type="match status" value="4"/>
</dbReference>
<dbReference type="RefSeq" id="WP_006205633.1">
    <property type="nucleotide sequence ID" value="NZ_AGSN01000206.1"/>
</dbReference>
<evidence type="ECO:0000256" key="2">
    <source>
        <dbReference type="ARBA" id="ARBA00022737"/>
    </source>
</evidence>
<dbReference type="InterPro" id="IPR019775">
    <property type="entry name" value="WD40_repeat_CS"/>
</dbReference>
<feature type="transmembrane region" description="Helical" evidence="5">
    <location>
        <begin position="97"/>
        <end position="114"/>
    </location>
</feature>
<feature type="transmembrane region" description="Helical" evidence="5">
    <location>
        <begin position="48"/>
        <end position="69"/>
    </location>
</feature>
<name>G6YIP1_9HYPH</name>
<dbReference type="STRING" id="1082933.A6B35_15085"/>
<evidence type="ECO:0000256" key="1">
    <source>
        <dbReference type="ARBA" id="ARBA00022574"/>
    </source>
</evidence>
<dbReference type="OrthoDB" id="9805828at2"/>
<dbReference type="KEGG" id="mamo:A6B35_15085"/>
<dbReference type="PROSITE" id="PS50082">
    <property type="entry name" value="WD_REPEATS_2"/>
    <property type="match status" value="5"/>
</dbReference>
<dbReference type="InterPro" id="IPR036322">
    <property type="entry name" value="WD40_repeat_dom_sf"/>
</dbReference>
<feature type="repeat" description="WD" evidence="3">
    <location>
        <begin position="225"/>
        <end position="266"/>
    </location>
</feature>
<dbReference type="InterPro" id="IPR020472">
    <property type="entry name" value="WD40_PAC1"/>
</dbReference>
<sequence length="524" mass="54662">MNRSVDRLLAFLVLAVALACLAHAYLLPGTFALSRLAHPLADAASLRLAAFLAAALVCALGALLFWQGLLPGRPGHLRGAPLFGRTAEVQVSGRPRLRLVFLALPMLAVLALLADQFGPWRTGGEVPAEPKGQDVADAPPPAPAAPSPVTPAPAPVAPAPVTPPPEQVVKTPPPAEPAPVTPPALAPAPEEPPKTALAPAPPQAVPPPQTVAPPPPSAPPQPTQPDGHRDAVVWLAVSADGHEIMSASTDRMIKLWDIDGKRLVRDLGVHKDMARTALFMPDGKRALTAGDDGEIVLRQLSDGAVLHVFSSGTNGGVRNLAISPDGRLAVSGHDTGSVIVWGIDKGSVLHVLPGHDWSVSAVAVSPDGTRAISGSIDGELKLWDIVAGKQLRSWHGHEQGTYGAVFTADGRHAVTGSGDHTIKLWDFDTFKEVRRFEGHSGTVYEIALSSDGKRLASVSLDGTARLWNMDTGDQIAEFDPGTGPLYSVAFAADGTLLTGGYDRTIRDWPGAGGDGEILFAGAPE</sequence>
<dbReference type="Pfam" id="PF00400">
    <property type="entry name" value="WD40"/>
    <property type="match status" value="6"/>
</dbReference>
<evidence type="ECO:0000256" key="3">
    <source>
        <dbReference type="PROSITE-ProRule" id="PRU00221"/>
    </source>
</evidence>
<dbReference type="PROSITE" id="PS51257">
    <property type="entry name" value="PROKAR_LIPOPROTEIN"/>
    <property type="match status" value="1"/>
</dbReference>
<keyword evidence="5" id="KW-1133">Transmembrane helix</keyword>
<feature type="repeat" description="WD" evidence="3">
    <location>
        <begin position="310"/>
        <end position="351"/>
    </location>
</feature>
<feature type="compositionally biased region" description="Pro residues" evidence="4">
    <location>
        <begin position="138"/>
        <end position="190"/>
    </location>
</feature>
<dbReference type="PRINTS" id="PR01217">
    <property type="entry name" value="PRICHEXTENSN"/>
</dbReference>
<evidence type="ECO:0000256" key="4">
    <source>
        <dbReference type="SAM" id="MobiDB-lite"/>
    </source>
</evidence>
<dbReference type="SUPFAM" id="SSF50978">
    <property type="entry name" value="WD40 repeat-like"/>
    <property type="match status" value="1"/>
</dbReference>
<evidence type="ECO:0000313" key="6">
    <source>
        <dbReference type="EMBL" id="EHH05846.1"/>
    </source>
</evidence>
<feature type="repeat" description="WD" evidence="3">
    <location>
        <begin position="436"/>
        <end position="477"/>
    </location>
</feature>
<feature type="repeat" description="WD" evidence="3">
    <location>
        <begin position="352"/>
        <end position="393"/>
    </location>
</feature>
<dbReference type="PRINTS" id="PR00320">
    <property type="entry name" value="GPROTEINBRPT"/>
</dbReference>
<keyword evidence="1 3" id="KW-0853">WD repeat</keyword>
<dbReference type="CDD" id="cd00200">
    <property type="entry name" value="WD40"/>
    <property type="match status" value="1"/>
</dbReference>
<dbReference type="Gene3D" id="2.130.10.10">
    <property type="entry name" value="YVTN repeat-like/Quinoprotein amine dehydrogenase"/>
    <property type="match status" value="2"/>
</dbReference>
<keyword evidence="5" id="KW-0472">Membrane</keyword>
<organism evidence="6 7">
    <name type="scientific">Mesorhizobium amorphae CCNWGS0123</name>
    <dbReference type="NCBI Taxonomy" id="1082933"/>
    <lineage>
        <taxon>Bacteria</taxon>
        <taxon>Pseudomonadati</taxon>
        <taxon>Pseudomonadota</taxon>
        <taxon>Alphaproteobacteria</taxon>
        <taxon>Hyphomicrobiales</taxon>
        <taxon>Phyllobacteriaceae</taxon>
        <taxon>Mesorhizobium</taxon>
    </lineage>
</organism>
<keyword evidence="2" id="KW-0677">Repeat</keyword>
<feature type="repeat" description="WD" evidence="3">
    <location>
        <begin position="394"/>
        <end position="435"/>
    </location>
</feature>
<evidence type="ECO:0000313" key="7">
    <source>
        <dbReference type="Proteomes" id="UP000002949"/>
    </source>
</evidence>
<dbReference type="Proteomes" id="UP000002949">
    <property type="component" value="Unassembled WGS sequence"/>
</dbReference>
<keyword evidence="5" id="KW-0812">Transmembrane</keyword>
<accession>G6YIP1</accession>
<proteinExistence type="predicted"/>
<feature type="compositionally biased region" description="Pro residues" evidence="4">
    <location>
        <begin position="199"/>
        <end position="223"/>
    </location>
</feature>
<dbReference type="PATRIC" id="fig|1082933.3.peg.5698"/>
<gene>
    <name evidence="6" type="ORF">MEA186_29332</name>
</gene>
<feature type="region of interest" description="Disordered" evidence="4">
    <location>
        <begin position="123"/>
        <end position="228"/>
    </location>
</feature>
<dbReference type="PROSITE" id="PS50294">
    <property type="entry name" value="WD_REPEATS_REGION"/>
    <property type="match status" value="4"/>
</dbReference>
<dbReference type="InterPro" id="IPR015943">
    <property type="entry name" value="WD40/YVTN_repeat-like_dom_sf"/>
</dbReference>
<dbReference type="PANTHER" id="PTHR19848:SF8">
    <property type="entry name" value="F-BOX AND WD REPEAT DOMAIN CONTAINING 7"/>
    <property type="match status" value="1"/>
</dbReference>
<dbReference type="EMBL" id="AGSN01000206">
    <property type="protein sequence ID" value="EHH05846.1"/>
    <property type="molecule type" value="Genomic_DNA"/>
</dbReference>
<dbReference type="AlphaFoldDB" id="G6YIP1"/>
<keyword evidence="7" id="KW-1185">Reference proteome</keyword>
<dbReference type="PANTHER" id="PTHR19848">
    <property type="entry name" value="WD40 REPEAT PROTEIN"/>
    <property type="match status" value="1"/>
</dbReference>
<reference evidence="6 7" key="1">
    <citation type="journal article" date="2012" name="J. Bacteriol.">
        <title>Draft Genome Sequence of Plant Growth-Promoting Rhizobium Mesorhizobium amorphae, Isolated from Zinc-Lead Mine Tailings.</title>
        <authorList>
            <person name="Hao X."/>
            <person name="Lin Y."/>
            <person name="Johnstone L."/>
            <person name="Baltrus D.A."/>
            <person name="Miller S.J."/>
            <person name="Wei G."/>
            <person name="Rensing C."/>
        </authorList>
    </citation>
    <scope>NUCLEOTIDE SEQUENCE [LARGE SCALE GENOMIC DNA]</scope>
    <source>
        <strain evidence="6 7">CCNWGS0123</strain>
    </source>
</reference>
<evidence type="ECO:0000256" key="5">
    <source>
        <dbReference type="SAM" id="Phobius"/>
    </source>
</evidence>
<dbReference type="SMART" id="SM00320">
    <property type="entry name" value="WD40"/>
    <property type="match status" value="7"/>
</dbReference>
<dbReference type="InterPro" id="IPR001680">
    <property type="entry name" value="WD40_rpt"/>
</dbReference>
<dbReference type="eggNOG" id="COG2319">
    <property type="taxonomic scope" value="Bacteria"/>
</dbReference>